<dbReference type="GO" id="GO:0032259">
    <property type="term" value="P:methylation"/>
    <property type="evidence" value="ECO:0007669"/>
    <property type="project" value="UniProtKB-KW"/>
</dbReference>
<dbReference type="PANTHER" id="PTHR45128">
    <property type="entry name" value="METHYLTRANSFERASE TYPE 11"/>
    <property type="match status" value="1"/>
</dbReference>
<evidence type="ECO:0000313" key="5">
    <source>
        <dbReference type="Proteomes" id="UP000530928"/>
    </source>
</evidence>
<sequence length="372" mass="39031">MTNSQAFADRLFTAALGAIDVLSIHLGDRMGWYRALAEHGPATPAELVARAGGAGRYATEWLEQQAATGILDVRPDGRFVLPEGAAEVLTDPSSLTYLAPLARMISAAAVQLPALLEAYRTGGGVPWAAYGADMRESQADMNRPWFEHALPAALAGVADLHALLSRPGARIADLGCGAGWSTIALARAYPGAQVTGVDVDAPSIDLARSNAALGPARGDATSDPARSDALDPARSDASPAGGLSFRLADATTLEPGRYDAVFAFECVHDLSRPVETLAAARRALAPGGQLIVMDEAVADAFTGPADEVDRLMYGFSLLVCLPDGLAHQPSAGTGTVMRPSRLRTYAQEAGFGDVEVLPIEGFGFWRFYRLLA</sequence>
<dbReference type="CDD" id="cd02440">
    <property type="entry name" value="AdoMet_MTases"/>
    <property type="match status" value="1"/>
</dbReference>
<feature type="region of interest" description="Disordered" evidence="1">
    <location>
        <begin position="212"/>
        <end position="241"/>
    </location>
</feature>
<evidence type="ECO:0000259" key="3">
    <source>
        <dbReference type="Pfam" id="PF21320"/>
    </source>
</evidence>
<reference evidence="4 5" key="1">
    <citation type="submission" date="2020-07" db="EMBL/GenBank/DDBJ databases">
        <title>Genomic Encyclopedia of Type Strains, Phase IV (KMG-IV): sequencing the most valuable type-strain genomes for metagenomic binning, comparative biology and taxonomic classification.</title>
        <authorList>
            <person name="Goeker M."/>
        </authorList>
    </citation>
    <scope>NUCLEOTIDE SEQUENCE [LARGE SCALE GENOMIC DNA]</scope>
    <source>
        <strain evidence="4 5">DSM 45533</strain>
    </source>
</reference>
<protein>
    <submittedName>
        <fullName evidence="4">SAM-dependent methyltransferase</fullName>
    </submittedName>
</protein>
<feature type="compositionally biased region" description="Basic and acidic residues" evidence="1">
    <location>
        <begin position="225"/>
        <end position="234"/>
    </location>
</feature>
<keyword evidence="4" id="KW-0808">Transferase</keyword>
<dbReference type="Pfam" id="PF21320">
    <property type="entry name" value="WHD_Rv2258c"/>
    <property type="match status" value="1"/>
</dbReference>
<dbReference type="PANTHER" id="PTHR45128:SF2">
    <property type="entry name" value="METHYLTRANSFERASE DOMAIN-CONTAINING PROTEIN"/>
    <property type="match status" value="1"/>
</dbReference>
<dbReference type="GO" id="GO:0008757">
    <property type="term" value="F:S-adenosylmethionine-dependent methyltransferase activity"/>
    <property type="evidence" value="ECO:0007669"/>
    <property type="project" value="InterPro"/>
</dbReference>
<dbReference type="EMBL" id="JACDUR010000006">
    <property type="protein sequence ID" value="MBA2894751.1"/>
    <property type="molecule type" value="Genomic_DNA"/>
</dbReference>
<keyword evidence="5" id="KW-1185">Reference proteome</keyword>
<name>A0A7W0CP59_9ACTN</name>
<feature type="domain" description="S-adenosylmethionine-dependent methyltransferase Rv2258c-like winged HTH" evidence="3">
    <location>
        <begin position="22"/>
        <end position="90"/>
    </location>
</feature>
<organism evidence="4 5">
    <name type="scientific">Nonomuraea soli</name>
    <dbReference type="NCBI Taxonomy" id="1032476"/>
    <lineage>
        <taxon>Bacteria</taxon>
        <taxon>Bacillati</taxon>
        <taxon>Actinomycetota</taxon>
        <taxon>Actinomycetes</taxon>
        <taxon>Streptosporangiales</taxon>
        <taxon>Streptosporangiaceae</taxon>
        <taxon>Nonomuraea</taxon>
    </lineage>
</organism>
<dbReference type="SUPFAM" id="SSF53335">
    <property type="entry name" value="S-adenosyl-L-methionine-dependent methyltransferases"/>
    <property type="match status" value="1"/>
</dbReference>
<dbReference type="InterPro" id="IPR048711">
    <property type="entry name" value="WHD_Rv2258c"/>
</dbReference>
<dbReference type="Gene3D" id="3.40.50.150">
    <property type="entry name" value="Vaccinia Virus protein VP39"/>
    <property type="match status" value="1"/>
</dbReference>
<gene>
    <name evidence="4" type="ORF">HNR30_006123</name>
</gene>
<dbReference type="InterPro" id="IPR053173">
    <property type="entry name" value="SAM-binding_MTase"/>
</dbReference>
<dbReference type="InterPro" id="IPR029063">
    <property type="entry name" value="SAM-dependent_MTases_sf"/>
</dbReference>
<dbReference type="RefSeq" id="WP_181613484.1">
    <property type="nucleotide sequence ID" value="NZ_BAABAM010000004.1"/>
</dbReference>
<dbReference type="Proteomes" id="UP000530928">
    <property type="component" value="Unassembled WGS sequence"/>
</dbReference>
<dbReference type="InterPro" id="IPR013216">
    <property type="entry name" value="Methyltransf_11"/>
</dbReference>
<comment type="caution">
    <text evidence="4">The sequence shown here is derived from an EMBL/GenBank/DDBJ whole genome shotgun (WGS) entry which is preliminary data.</text>
</comment>
<proteinExistence type="predicted"/>
<keyword evidence="4" id="KW-0489">Methyltransferase</keyword>
<evidence type="ECO:0000256" key="1">
    <source>
        <dbReference type="SAM" id="MobiDB-lite"/>
    </source>
</evidence>
<feature type="domain" description="Methyltransferase type 11" evidence="2">
    <location>
        <begin position="173"/>
        <end position="292"/>
    </location>
</feature>
<accession>A0A7W0CP59</accession>
<evidence type="ECO:0000259" key="2">
    <source>
        <dbReference type="Pfam" id="PF08241"/>
    </source>
</evidence>
<evidence type="ECO:0000313" key="4">
    <source>
        <dbReference type="EMBL" id="MBA2894751.1"/>
    </source>
</evidence>
<dbReference type="AlphaFoldDB" id="A0A7W0CP59"/>
<dbReference type="Pfam" id="PF08241">
    <property type="entry name" value="Methyltransf_11"/>
    <property type="match status" value="1"/>
</dbReference>